<proteinExistence type="predicted"/>
<dbReference type="Pfam" id="PF09557">
    <property type="entry name" value="DUF2382"/>
    <property type="match status" value="1"/>
</dbReference>
<organism evidence="2 3">
    <name type="scientific">Fischerella thermalis JSC-11</name>
    <dbReference type="NCBI Taxonomy" id="741277"/>
    <lineage>
        <taxon>Bacteria</taxon>
        <taxon>Bacillati</taxon>
        <taxon>Cyanobacteriota</taxon>
        <taxon>Cyanophyceae</taxon>
        <taxon>Nostocales</taxon>
        <taxon>Hapalosiphonaceae</taxon>
        <taxon>Fischerella</taxon>
    </lineage>
</organism>
<dbReference type="EMBL" id="AGIZ01000006">
    <property type="protein sequence ID" value="EHC14058.1"/>
    <property type="molecule type" value="Genomic_DNA"/>
</dbReference>
<protein>
    <recommendedName>
        <fullName evidence="1">DUF2382 domain-containing protein</fullName>
    </recommendedName>
</protein>
<evidence type="ECO:0000313" key="3">
    <source>
        <dbReference type="Proteomes" id="UP000004344"/>
    </source>
</evidence>
<gene>
    <name evidence="2" type="ORF">FJSC11DRAFT_2322</name>
</gene>
<comment type="caution">
    <text evidence="2">The sequence shown here is derived from an EMBL/GenBank/DDBJ whole genome shotgun (WGS) entry which is preliminary data.</text>
</comment>
<accession>G6FTX5</accession>
<evidence type="ECO:0000259" key="1">
    <source>
        <dbReference type="Pfam" id="PF09557"/>
    </source>
</evidence>
<name>G6FTX5_9CYAN</name>
<dbReference type="Proteomes" id="UP000004344">
    <property type="component" value="Unassembled WGS sequence"/>
</dbReference>
<feature type="domain" description="DUF2382" evidence="1">
    <location>
        <begin position="1"/>
        <end position="44"/>
    </location>
</feature>
<dbReference type="InterPro" id="IPR019060">
    <property type="entry name" value="DUF2382"/>
</dbReference>
<reference evidence="2 3" key="1">
    <citation type="submission" date="2011-09" db="EMBL/GenBank/DDBJ databases">
        <title>The draft genome of Fischerella sp. JSC-11.</title>
        <authorList>
            <consortium name="US DOE Joint Genome Institute (JGI-PGF)"/>
            <person name="Lucas S."/>
            <person name="Han J."/>
            <person name="Lapidus A."/>
            <person name="Cheng J.-F."/>
            <person name="Goodwin L."/>
            <person name="Pitluck S."/>
            <person name="Peters L."/>
            <person name="Land M.L."/>
            <person name="Hauser L."/>
            <person name="Sarkisova S."/>
            <person name="Bryant D.A."/>
            <person name="Brown I."/>
            <person name="Woyke T.J."/>
        </authorList>
    </citation>
    <scope>NUCLEOTIDE SEQUENCE [LARGE SCALE GENOMIC DNA]</scope>
    <source>
        <strain evidence="2 3">JSC-11</strain>
    </source>
</reference>
<keyword evidence="3" id="KW-1185">Reference proteome</keyword>
<dbReference type="AlphaFoldDB" id="G6FTX5"/>
<sequence>MEIYEETPDIRKEAVVREEVRVKKVVEQDTVQAQENVRREELDIDSEGRPIVDK</sequence>
<evidence type="ECO:0000313" key="2">
    <source>
        <dbReference type="EMBL" id="EHC14058.1"/>
    </source>
</evidence>